<proteinExistence type="inferred from homology"/>
<evidence type="ECO:0000313" key="4">
    <source>
        <dbReference type="Proteomes" id="UP000654370"/>
    </source>
</evidence>
<feature type="domain" description="PITH" evidence="2">
    <location>
        <begin position="14"/>
        <end position="203"/>
    </location>
</feature>
<protein>
    <recommendedName>
        <fullName evidence="2">PITH domain-containing protein</fullName>
    </recommendedName>
</protein>
<dbReference type="SUPFAM" id="SSF49785">
    <property type="entry name" value="Galactose-binding domain-like"/>
    <property type="match status" value="1"/>
</dbReference>
<sequence length="222" mass="25429">MPHCHDEHCDHEHEDLPGSGEQALLYSRIDHDNIRCLNESEPDTGKTIVKPWDQRLNNDKFVESDADEQLIIFIPFTGSVKLRSICLRSGTGDYAPSKLKVFSLQSYTNRDDVDFDDVNDLQPVQEWDLVRGSNDVVEYTTRLAFLHFLAMPISTKFSNVRNITLFFSENYGEDTSILRFLGFKGEWSEIKRDPIITIYEASANPADHKNPAAEDKLHHSID</sequence>
<comment type="caution">
    <text evidence="3">The sequence shown here is derived from an EMBL/GenBank/DDBJ whole genome shotgun (WGS) entry which is preliminary data.</text>
</comment>
<dbReference type="Pfam" id="PF06201">
    <property type="entry name" value="PITH"/>
    <property type="match status" value="1"/>
</dbReference>
<accession>A0A8H7PTZ1</accession>
<evidence type="ECO:0000256" key="1">
    <source>
        <dbReference type="ARBA" id="ARBA00025788"/>
    </source>
</evidence>
<reference evidence="3" key="1">
    <citation type="submission" date="2020-12" db="EMBL/GenBank/DDBJ databases">
        <title>Metabolic potential, ecology and presence of endohyphal bacteria is reflected in genomic diversity of Mucoromycotina.</title>
        <authorList>
            <person name="Muszewska A."/>
            <person name="Okrasinska A."/>
            <person name="Steczkiewicz K."/>
            <person name="Drgas O."/>
            <person name="Orlowska M."/>
            <person name="Perlinska-Lenart U."/>
            <person name="Aleksandrzak-Piekarczyk T."/>
            <person name="Szatraj K."/>
            <person name="Zielenkiewicz U."/>
            <person name="Pilsyk S."/>
            <person name="Malc E."/>
            <person name="Mieczkowski P."/>
            <person name="Kruszewska J.S."/>
            <person name="Biernat P."/>
            <person name="Pawlowska J."/>
        </authorList>
    </citation>
    <scope>NUCLEOTIDE SEQUENCE</scope>
    <source>
        <strain evidence="3">WA0000067209</strain>
    </source>
</reference>
<name>A0A8H7PTZ1_MORIS</name>
<dbReference type="GO" id="GO:0005634">
    <property type="term" value="C:nucleus"/>
    <property type="evidence" value="ECO:0007669"/>
    <property type="project" value="TreeGrafter"/>
</dbReference>
<dbReference type="InterPro" id="IPR008979">
    <property type="entry name" value="Galactose-bd-like_sf"/>
</dbReference>
<evidence type="ECO:0000313" key="3">
    <source>
        <dbReference type="EMBL" id="KAG2180168.1"/>
    </source>
</evidence>
<organism evidence="3 4">
    <name type="scientific">Mortierella isabellina</name>
    <name type="common">Filamentous fungus</name>
    <name type="synonym">Umbelopsis isabellina</name>
    <dbReference type="NCBI Taxonomy" id="91625"/>
    <lineage>
        <taxon>Eukaryota</taxon>
        <taxon>Fungi</taxon>
        <taxon>Fungi incertae sedis</taxon>
        <taxon>Mucoromycota</taxon>
        <taxon>Mucoromycotina</taxon>
        <taxon>Umbelopsidomycetes</taxon>
        <taxon>Umbelopsidales</taxon>
        <taxon>Umbelopsidaceae</taxon>
        <taxon>Umbelopsis</taxon>
    </lineage>
</organism>
<dbReference type="PANTHER" id="PTHR12175:SF1">
    <property type="entry name" value="PITH DOMAIN-CONTAINING PROTEIN 1"/>
    <property type="match status" value="1"/>
</dbReference>
<dbReference type="OrthoDB" id="2635at2759"/>
<evidence type="ECO:0000259" key="2">
    <source>
        <dbReference type="PROSITE" id="PS51532"/>
    </source>
</evidence>
<keyword evidence="4" id="KW-1185">Reference proteome</keyword>
<dbReference type="Gene3D" id="2.60.120.470">
    <property type="entry name" value="PITH domain"/>
    <property type="match status" value="1"/>
</dbReference>
<dbReference type="InterPro" id="IPR010400">
    <property type="entry name" value="PITH_dom"/>
</dbReference>
<dbReference type="AlphaFoldDB" id="A0A8H7PTZ1"/>
<dbReference type="InterPro" id="IPR045099">
    <property type="entry name" value="PITH1-like"/>
</dbReference>
<dbReference type="InterPro" id="IPR037047">
    <property type="entry name" value="PITH_dom_sf"/>
</dbReference>
<gene>
    <name evidence="3" type="ORF">INT43_003957</name>
</gene>
<dbReference type="PROSITE" id="PS51532">
    <property type="entry name" value="PITH"/>
    <property type="match status" value="1"/>
</dbReference>
<comment type="similarity">
    <text evidence="1">Belongs to the PITHD1 family.</text>
</comment>
<dbReference type="Proteomes" id="UP000654370">
    <property type="component" value="Unassembled WGS sequence"/>
</dbReference>
<dbReference type="GO" id="GO:0005737">
    <property type="term" value="C:cytoplasm"/>
    <property type="evidence" value="ECO:0007669"/>
    <property type="project" value="UniProtKB-ARBA"/>
</dbReference>
<dbReference type="PANTHER" id="PTHR12175">
    <property type="entry name" value="AD039 HT014 THIOREDOXIN FAMILY TRP26"/>
    <property type="match status" value="1"/>
</dbReference>
<dbReference type="EMBL" id="JAEPQZ010000006">
    <property type="protein sequence ID" value="KAG2180168.1"/>
    <property type="molecule type" value="Genomic_DNA"/>
</dbReference>